<dbReference type="PANTHER" id="PTHR42884">
    <property type="entry name" value="PROPROTEIN CONVERTASE SUBTILISIN/KEXIN-RELATED"/>
    <property type="match status" value="1"/>
</dbReference>
<dbReference type="STRING" id="478744.SAMN05444359_11072"/>
<feature type="chain" id="PRO_5011766552" evidence="6">
    <location>
        <begin position="23"/>
        <end position="976"/>
    </location>
</feature>
<accession>A0A1H9G7M1</accession>
<evidence type="ECO:0000256" key="2">
    <source>
        <dbReference type="ARBA" id="ARBA00022801"/>
    </source>
</evidence>
<name>A0A1H9G7M1_9BACT</name>
<dbReference type="InterPro" id="IPR015500">
    <property type="entry name" value="Peptidase_S8_subtilisin-rel"/>
</dbReference>
<evidence type="ECO:0000256" key="3">
    <source>
        <dbReference type="ARBA" id="ARBA00022825"/>
    </source>
</evidence>
<evidence type="ECO:0000256" key="1">
    <source>
        <dbReference type="ARBA" id="ARBA00022670"/>
    </source>
</evidence>
<reference evidence="10" key="1">
    <citation type="submission" date="2016-10" db="EMBL/GenBank/DDBJ databases">
        <authorList>
            <person name="Varghese N."/>
            <person name="Submissions S."/>
        </authorList>
    </citation>
    <scope>NUCLEOTIDE SEQUENCE [LARGE SCALE GENOMIC DNA]</scope>
    <source>
        <strain evidence="10">DSM 24740</strain>
    </source>
</reference>
<evidence type="ECO:0000256" key="5">
    <source>
        <dbReference type="RuleBase" id="RU003355"/>
    </source>
</evidence>
<dbReference type="EMBL" id="FOFB01000010">
    <property type="protein sequence ID" value="SEQ46050.1"/>
    <property type="molecule type" value="Genomic_DNA"/>
</dbReference>
<dbReference type="PROSITE" id="PS00136">
    <property type="entry name" value="SUBTILASE_ASP"/>
    <property type="match status" value="1"/>
</dbReference>
<keyword evidence="1 4" id="KW-0645">Protease</keyword>
<feature type="signal peptide" evidence="6">
    <location>
        <begin position="1"/>
        <end position="22"/>
    </location>
</feature>
<dbReference type="AlphaFoldDB" id="A0A1H9G7M1"/>
<organism evidence="9 10">
    <name type="scientific">Neolewinella agarilytica</name>
    <dbReference type="NCBI Taxonomy" id="478744"/>
    <lineage>
        <taxon>Bacteria</taxon>
        <taxon>Pseudomonadati</taxon>
        <taxon>Bacteroidota</taxon>
        <taxon>Saprospiria</taxon>
        <taxon>Saprospirales</taxon>
        <taxon>Lewinellaceae</taxon>
        <taxon>Neolewinella</taxon>
    </lineage>
</organism>
<keyword evidence="10" id="KW-1185">Reference proteome</keyword>
<dbReference type="SUPFAM" id="SSF52743">
    <property type="entry name" value="Subtilisin-like"/>
    <property type="match status" value="1"/>
</dbReference>
<proteinExistence type="inferred from homology"/>
<dbReference type="InterPro" id="IPR045474">
    <property type="entry name" value="GEVED"/>
</dbReference>
<dbReference type="SUPFAM" id="SSF49265">
    <property type="entry name" value="Fibronectin type III"/>
    <property type="match status" value="1"/>
</dbReference>
<keyword evidence="2 4" id="KW-0378">Hydrolase</keyword>
<evidence type="ECO:0000313" key="10">
    <source>
        <dbReference type="Proteomes" id="UP000199021"/>
    </source>
</evidence>
<dbReference type="Pfam" id="PF20009">
    <property type="entry name" value="GEVED"/>
    <property type="match status" value="1"/>
</dbReference>
<dbReference type="Pfam" id="PF00082">
    <property type="entry name" value="Peptidase_S8"/>
    <property type="match status" value="1"/>
</dbReference>
<feature type="domain" description="Peptidase S8/S53" evidence="7">
    <location>
        <begin position="146"/>
        <end position="430"/>
    </location>
</feature>
<dbReference type="GO" id="GO:0016020">
    <property type="term" value="C:membrane"/>
    <property type="evidence" value="ECO:0007669"/>
    <property type="project" value="TreeGrafter"/>
</dbReference>
<evidence type="ECO:0000259" key="7">
    <source>
        <dbReference type="Pfam" id="PF00082"/>
    </source>
</evidence>
<dbReference type="InterPro" id="IPR000209">
    <property type="entry name" value="Peptidase_S8/S53_dom"/>
</dbReference>
<keyword evidence="3 4" id="KW-0720">Serine protease</keyword>
<dbReference type="GO" id="GO:0004252">
    <property type="term" value="F:serine-type endopeptidase activity"/>
    <property type="evidence" value="ECO:0007669"/>
    <property type="project" value="UniProtKB-UniRule"/>
</dbReference>
<dbReference type="Proteomes" id="UP000199021">
    <property type="component" value="Unassembled WGS sequence"/>
</dbReference>
<dbReference type="InterPro" id="IPR023827">
    <property type="entry name" value="Peptidase_S8_Asp-AS"/>
</dbReference>
<dbReference type="PANTHER" id="PTHR42884:SF14">
    <property type="entry name" value="NEUROENDOCRINE CONVERTASE 1"/>
    <property type="match status" value="1"/>
</dbReference>
<feature type="domain" description="GEVED" evidence="8">
    <location>
        <begin position="716"/>
        <end position="789"/>
    </location>
</feature>
<dbReference type="InterPro" id="IPR036852">
    <property type="entry name" value="Peptidase_S8/S53_dom_sf"/>
</dbReference>
<dbReference type="RefSeq" id="WP_175489324.1">
    <property type="nucleotide sequence ID" value="NZ_FOFB01000010.1"/>
</dbReference>
<dbReference type="PROSITE" id="PS00137">
    <property type="entry name" value="SUBTILASE_HIS"/>
    <property type="match status" value="1"/>
</dbReference>
<feature type="active site" description="Charge relay system" evidence="4">
    <location>
        <position position="386"/>
    </location>
</feature>
<gene>
    <name evidence="9" type="ORF">SAMN05444359_11072</name>
</gene>
<dbReference type="InParanoid" id="A0A1H9G7M1"/>
<evidence type="ECO:0000259" key="8">
    <source>
        <dbReference type="Pfam" id="PF20009"/>
    </source>
</evidence>
<evidence type="ECO:0000313" key="9">
    <source>
        <dbReference type="EMBL" id="SEQ46050.1"/>
    </source>
</evidence>
<dbReference type="CDD" id="cd00063">
    <property type="entry name" value="FN3"/>
    <property type="match status" value="1"/>
</dbReference>
<dbReference type="PRINTS" id="PR00723">
    <property type="entry name" value="SUBTILISIN"/>
</dbReference>
<sequence>MKFLTPLLTLSTLLFFATSLCAQQLDYRQGELIVQLGADVDAGRWLKAREELRGWQQLGRRQHTYLLRFDFNEYGEEQLRRKLWKDPAVQLVQLNHLLTKRARPDDPRYDDQYSHRNTGQLNGVIGADHNMEAAWDITTGGLTANGDTIVVAVLDDGVDLDHEDFVGNLWRNYDEIPNNGIDDDNNGYIDDYFGYDTEDNDGNPDAGSADDHGTPVAGIIGARGNNGRGVAGMNWSVKLMNIRNGFLSSESEVLQAYSYALEARQRYDETDGAEGAYVVVTNASWGRDRGNADDSPVWCGLYDRLGEAGIINAGATINANINVEEEGDLPTNCSSPYLLGVTNLNARDEKVMNAGFGNISIDLGAYGEETFTTEIGNGYGYFGGTSAATPQVAGAMALLYAAPCQTFAELLAADPAAAALTIREVLLTTVSPNTSLAGITVTGGRLNVGAAMEELMTRCDDCLSPTSFTAEPVAESATSLVVDWKAIESLGNLTLRYRVAGTETWTNIAGATAPYTIEGLPACVSYDLQLLGNCGDKSVETSILTTSTDGCCAIPEDFAVSAFDNQVFLASWTPSLAGNFYRVRYRKQGEEDWTTRTSVQNQLGISGGVEPCTAYEFEFQTDCDTTQTEFGRTMVVISTGCGACLEEDYCIPNDFSNNQEWIRRVDLGGLLVNESGREEDAYRNYGERTSSTFARNAVYPLRLTPGFPGGEGIEGFRVYIDWNQDGFFASSEIVFEGSNEIGESTIADITVPDDAALRQTRMRVMMQFRGVRGSSCGSNGFGEVEDYCLDIAEAAEGCPAPRRLTATYDAAEEVTNISWAASAAAGGDYRVRYRLRGTMDPWTEEDVRGTAMTVGGLNLCGTYEVELASLCGGEPGPARIFYFMDDCTDTDNPLLSAADWTVFPNPATETTQVRLNGSLRVESLTLLSIQGRHLRSAPPSSAASLDLDLRGIVPGIYLLELRANDGRRGVRKLVVR</sequence>
<comment type="similarity">
    <text evidence="4 5">Belongs to the peptidase S8 family.</text>
</comment>
<dbReference type="PROSITE" id="PS51892">
    <property type="entry name" value="SUBTILASE"/>
    <property type="match status" value="1"/>
</dbReference>
<protein>
    <submittedName>
        <fullName evidence="9">Por secretion system C-terminal sorting domain-containing protein</fullName>
    </submittedName>
</protein>
<dbReference type="NCBIfam" id="TIGR04183">
    <property type="entry name" value="Por_Secre_tail"/>
    <property type="match status" value="1"/>
</dbReference>
<dbReference type="Gene3D" id="3.40.50.200">
    <property type="entry name" value="Peptidase S8/S53 domain"/>
    <property type="match status" value="1"/>
</dbReference>
<dbReference type="InterPro" id="IPR003961">
    <property type="entry name" value="FN3_dom"/>
</dbReference>
<feature type="active site" description="Charge relay system" evidence="4">
    <location>
        <position position="155"/>
    </location>
</feature>
<evidence type="ECO:0000256" key="4">
    <source>
        <dbReference type="PROSITE-ProRule" id="PRU01240"/>
    </source>
</evidence>
<dbReference type="InterPro" id="IPR023828">
    <property type="entry name" value="Peptidase_S8_Ser-AS"/>
</dbReference>
<dbReference type="InterPro" id="IPR022398">
    <property type="entry name" value="Peptidase_S8_His-AS"/>
</dbReference>
<dbReference type="InterPro" id="IPR036116">
    <property type="entry name" value="FN3_sf"/>
</dbReference>
<dbReference type="InterPro" id="IPR026444">
    <property type="entry name" value="Secre_tail"/>
</dbReference>
<dbReference type="GO" id="GO:0016485">
    <property type="term" value="P:protein processing"/>
    <property type="evidence" value="ECO:0007669"/>
    <property type="project" value="TreeGrafter"/>
</dbReference>
<keyword evidence="6" id="KW-0732">Signal</keyword>
<evidence type="ECO:0000256" key="6">
    <source>
        <dbReference type="SAM" id="SignalP"/>
    </source>
</evidence>
<feature type="active site" description="Charge relay system" evidence="4">
    <location>
        <position position="212"/>
    </location>
</feature>
<dbReference type="PROSITE" id="PS00138">
    <property type="entry name" value="SUBTILASE_SER"/>
    <property type="match status" value="1"/>
</dbReference>